<protein>
    <recommendedName>
        <fullName evidence="1">DUF4283 domain-containing protein</fullName>
    </recommendedName>
</protein>
<proteinExistence type="predicted"/>
<sequence>MLEPNLLKAQTQVRPSHWRTERSTNSRLDCINLVGKIISNKELPFKIIKNTLLGIWGNPEGISISAVERNKILVSIKDMGKGLQILNGRPWSIRGQIFNLQIWSQGISVHEVAHDYLEFWVQIPGLPQEYINADTARDIGNRMGIVAEVEDPRVEEVLERTFLRVKVAIDVSKPLPTRF</sequence>
<dbReference type="EMBL" id="SDMP01000011">
    <property type="protein sequence ID" value="RYR31547.1"/>
    <property type="molecule type" value="Genomic_DNA"/>
</dbReference>
<name>A0A445AYQ3_ARAHY</name>
<gene>
    <name evidence="2" type="ORF">Ahy_B01g056354</name>
</gene>
<feature type="domain" description="DUF4283" evidence="1">
    <location>
        <begin position="33"/>
        <end position="110"/>
    </location>
</feature>
<dbReference type="Proteomes" id="UP000289738">
    <property type="component" value="Chromosome B01"/>
</dbReference>
<dbReference type="PANTHER" id="PTHR31286:SF178">
    <property type="entry name" value="DUF4283 DOMAIN-CONTAINING PROTEIN"/>
    <property type="match status" value="1"/>
</dbReference>
<dbReference type="InterPro" id="IPR040256">
    <property type="entry name" value="At4g02000-like"/>
</dbReference>
<organism evidence="2 3">
    <name type="scientific">Arachis hypogaea</name>
    <name type="common">Peanut</name>
    <dbReference type="NCBI Taxonomy" id="3818"/>
    <lineage>
        <taxon>Eukaryota</taxon>
        <taxon>Viridiplantae</taxon>
        <taxon>Streptophyta</taxon>
        <taxon>Embryophyta</taxon>
        <taxon>Tracheophyta</taxon>
        <taxon>Spermatophyta</taxon>
        <taxon>Magnoliopsida</taxon>
        <taxon>eudicotyledons</taxon>
        <taxon>Gunneridae</taxon>
        <taxon>Pentapetalae</taxon>
        <taxon>rosids</taxon>
        <taxon>fabids</taxon>
        <taxon>Fabales</taxon>
        <taxon>Fabaceae</taxon>
        <taxon>Papilionoideae</taxon>
        <taxon>50 kb inversion clade</taxon>
        <taxon>dalbergioids sensu lato</taxon>
        <taxon>Dalbergieae</taxon>
        <taxon>Pterocarpus clade</taxon>
        <taxon>Arachis</taxon>
    </lineage>
</organism>
<dbReference type="Pfam" id="PF14111">
    <property type="entry name" value="DUF4283"/>
    <property type="match status" value="1"/>
</dbReference>
<evidence type="ECO:0000313" key="3">
    <source>
        <dbReference type="Proteomes" id="UP000289738"/>
    </source>
</evidence>
<comment type="caution">
    <text evidence="2">The sequence shown here is derived from an EMBL/GenBank/DDBJ whole genome shotgun (WGS) entry which is preliminary data.</text>
</comment>
<evidence type="ECO:0000313" key="2">
    <source>
        <dbReference type="EMBL" id="RYR31547.1"/>
    </source>
</evidence>
<dbReference type="InterPro" id="IPR025558">
    <property type="entry name" value="DUF4283"/>
</dbReference>
<dbReference type="PANTHER" id="PTHR31286">
    <property type="entry name" value="GLYCINE-RICH CELL WALL STRUCTURAL PROTEIN 1.8-LIKE"/>
    <property type="match status" value="1"/>
</dbReference>
<keyword evidence="3" id="KW-1185">Reference proteome</keyword>
<reference evidence="2 3" key="1">
    <citation type="submission" date="2019-01" db="EMBL/GenBank/DDBJ databases">
        <title>Sequencing of cultivated peanut Arachis hypogaea provides insights into genome evolution and oil improvement.</title>
        <authorList>
            <person name="Chen X."/>
        </authorList>
    </citation>
    <scope>NUCLEOTIDE SEQUENCE [LARGE SCALE GENOMIC DNA]</scope>
    <source>
        <strain evidence="3">cv. Fuhuasheng</strain>
        <tissue evidence="2">Leaves</tissue>
    </source>
</reference>
<evidence type="ECO:0000259" key="1">
    <source>
        <dbReference type="Pfam" id="PF14111"/>
    </source>
</evidence>
<accession>A0A445AYQ3</accession>
<dbReference type="AlphaFoldDB" id="A0A445AYQ3"/>